<organism evidence="1 2">
    <name type="scientific">Diploptera punctata</name>
    <name type="common">Pacific beetle cockroach</name>
    <dbReference type="NCBI Taxonomy" id="6984"/>
    <lineage>
        <taxon>Eukaryota</taxon>
        <taxon>Metazoa</taxon>
        <taxon>Ecdysozoa</taxon>
        <taxon>Arthropoda</taxon>
        <taxon>Hexapoda</taxon>
        <taxon>Insecta</taxon>
        <taxon>Pterygota</taxon>
        <taxon>Neoptera</taxon>
        <taxon>Polyneoptera</taxon>
        <taxon>Dictyoptera</taxon>
        <taxon>Blattodea</taxon>
        <taxon>Blaberoidea</taxon>
        <taxon>Blaberidae</taxon>
        <taxon>Diplopterinae</taxon>
        <taxon>Diploptera</taxon>
    </lineage>
</organism>
<feature type="non-terminal residue" evidence="1">
    <location>
        <position position="73"/>
    </location>
</feature>
<reference evidence="1" key="1">
    <citation type="journal article" date="2023" name="IScience">
        <title>Live-bearing cockroach genome reveals convergent evolutionary mechanisms linked to viviparity in insects and beyond.</title>
        <authorList>
            <person name="Fouks B."/>
            <person name="Harrison M.C."/>
            <person name="Mikhailova A.A."/>
            <person name="Marchal E."/>
            <person name="English S."/>
            <person name="Carruthers M."/>
            <person name="Jennings E.C."/>
            <person name="Chiamaka E.L."/>
            <person name="Frigard R.A."/>
            <person name="Pippel M."/>
            <person name="Attardo G.M."/>
            <person name="Benoit J.B."/>
            <person name="Bornberg-Bauer E."/>
            <person name="Tobe S.S."/>
        </authorList>
    </citation>
    <scope>NUCLEOTIDE SEQUENCE</scope>
    <source>
        <strain evidence="1">Stay&amp;Tobe</strain>
    </source>
</reference>
<gene>
    <name evidence="1" type="ORF">L9F63_015085</name>
</gene>
<dbReference type="Proteomes" id="UP001233999">
    <property type="component" value="Unassembled WGS sequence"/>
</dbReference>
<evidence type="ECO:0000313" key="1">
    <source>
        <dbReference type="EMBL" id="KAJ9593381.1"/>
    </source>
</evidence>
<dbReference type="EMBL" id="JASPKZ010003445">
    <property type="protein sequence ID" value="KAJ9593381.1"/>
    <property type="molecule type" value="Genomic_DNA"/>
</dbReference>
<comment type="caution">
    <text evidence="1">The sequence shown here is derived from an EMBL/GenBank/DDBJ whole genome shotgun (WGS) entry which is preliminary data.</text>
</comment>
<protein>
    <submittedName>
        <fullName evidence="1">Uncharacterized protein</fullName>
    </submittedName>
</protein>
<name>A0AAD8EKC3_DIPPU</name>
<sequence length="73" mass="8884">RCFLYFRSRKFYFFLSIVQCQRSSVVPLTALMTLVLFVVEKVFMQHFDSSLHFRRFMANRPIFPFRQRIITPA</sequence>
<dbReference type="AlphaFoldDB" id="A0AAD8EKC3"/>
<reference evidence="1" key="2">
    <citation type="submission" date="2023-05" db="EMBL/GenBank/DDBJ databases">
        <authorList>
            <person name="Fouks B."/>
        </authorList>
    </citation>
    <scope>NUCLEOTIDE SEQUENCE</scope>
    <source>
        <strain evidence="1">Stay&amp;Tobe</strain>
        <tissue evidence="1">Testes</tissue>
    </source>
</reference>
<evidence type="ECO:0000313" key="2">
    <source>
        <dbReference type="Proteomes" id="UP001233999"/>
    </source>
</evidence>
<keyword evidence="2" id="KW-1185">Reference proteome</keyword>
<feature type="non-terminal residue" evidence="1">
    <location>
        <position position="1"/>
    </location>
</feature>
<accession>A0AAD8EKC3</accession>
<proteinExistence type="predicted"/>